<dbReference type="InterPro" id="IPR028994">
    <property type="entry name" value="Integrin_alpha_N"/>
</dbReference>
<evidence type="ECO:0000256" key="1">
    <source>
        <dbReference type="ARBA" id="ARBA00022729"/>
    </source>
</evidence>
<accession>A0AB39T047</accession>
<evidence type="ECO:0000313" key="4">
    <source>
        <dbReference type="EMBL" id="XDQ72033.1"/>
    </source>
</evidence>
<dbReference type="PANTHER" id="PTHR44103">
    <property type="entry name" value="PROPROTEIN CONVERTASE P"/>
    <property type="match status" value="1"/>
</dbReference>
<dbReference type="RefSeq" id="WP_369144691.1">
    <property type="nucleotide sequence ID" value="NZ_CP163444.1"/>
</dbReference>
<dbReference type="EMBL" id="CP163444">
    <property type="protein sequence ID" value="XDQ72033.1"/>
    <property type="molecule type" value="Genomic_DNA"/>
</dbReference>
<feature type="chain" id="PRO_5044262152" evidence="3">
    <location>
        <begin position="33"/>
        <end position="571"/>
    </location>
</feature>
<gene>
    <name evidence="4" type="ORF">AB5J54_16620</name>
</gene>
<protein>
    <submittedName>
        <fullName evidence="4">FG-GAP repeat domain-containing protein</fullName>
    </submittedName>
</protein>
<name>A0AB39T047_9ACTN</name>
<feature type="region of interest" description="Disordered" evidence="2">
    <location>
        <begin position="30"/>
        <end position="68"/>
    </location>
</feature>
<proteinExistence type="predicted"/>
<dbReference type="Gene3D" id="2.115.10.10">
    <property type="entry name" value="Tachylectin 2"/>
    <property type="match status" value="1"/>
</dbReference>
<evidence type="ECO:0000256" key="3">
    <source>
        <dbReference type="SAM" id="SignalP"/>
    </source>
</evidence>
<dbReference type="SUPFAM" id="SSF69318">
    <property type="entry name" value="Integrin alpha N-terminal domain"/>
    <property type="match status" value="2"/>
</dbReference>
<sequence length="571" mass="58792">MSFRSSTRARRLAACTALVLSAGMLLAGPASAGTPAPHPAVEKPTADFTPPSLTRPAAGAARAGATATDGVGASPMLSDFDGDGSGDLIYRGWDGNVYTAPTSTQGGQFGYFAEQPPKDIVPIGNQDGNASGPEVLLLSQTGRLSMYADATPTDATYVWQGSGWGAYNKILAPGDVNDDGRADLLARDLNGNLYLYYATGNRTAPFSARVGLGAGWNAYDQLFGVGDNNGDGWADMYARDSAGGLWFYGGTGDKSKPFGTRKYIGPGWGIYNQVFPVGDDNGDGNGELIARDLKGTLWYYTGKGAGTLGARVQVSDPGGWAGVPQFGGAGNNPVMGNKEGVLARDKAGTLFWYGVSSTGKLGGRNQLGDTGGWAGANFTHLSSMDLDASSDNSEIYQGVLYIASNRIGSGWGIYNTVVGPGDLSGDGQGDLLARDGSGVLYLYKGNGAGTALSGRIRIGSGWGAYNKLLGAGDYTGDGRTDLLARTSGGDLYLYPGSGVSTAPFKARVKIGTGWNGYSKLVAPGDLNADGKADLLGVTSGGDLYAYLNTAPAKFGARAKIGTGFGIYNAMS</sequence>
<feature type="signal peptide" evidence="3">
    <location>
        <begin position="1"/>
        <end position="32"/>
    </location>
</feature>
<dbReference type="AlphaFoldDB" id="A0AB39T047"/>
<feature type="compositionally biased region" description="Low complexity" evidence="2">
    <location>
        <begin position="57"/>
        <end position="68"/>
    </location>
</feature>
<evidence type="ECO:0000256" key="2">
    <source>
        <dbReference type="SAM" id="MobiDB-lite"/>
    </source>
</evidence>
<dbReference type="Pfam" id="PF13517">
    <property type="entry name" value="FG-GAP_3"/>
    <property type="match status" value="2"/>
</dbReference>
<reference evidence="4" key="1">
    <citation type="submission" date="2024-07" db="EMBL/GenBank/DDBJ databases">
        <authorList>
            <person name="Yu S.T."/>
        </authorList>
    </citation>
    <scope>NUCLEOTIDE SEQUENCE</scope>
    <source>
        <strain evidence="4">R44</strain>
    </source>
</reference>
<dbReference type="InterPro" id="IPR013517">
    <property type="entry name" value="FG-GAP"/>
</dbReference>
<keyword evidence="1 3" id="KW-0732">Signal</keyword>
<dbReference type="PANTHER" id="PTHR44103:SF1">
    <property type="entry name" value="PROPROTEIN CONVERTASE P"/>
    <property type="match status" value="1"/>
</dbReference>
<organism evidence="4">
    <name type="scientific">Streptomyces sp. R44</name>
    <dbReference type="NCBI Taxonomy" id="3238633"/>
    <lineage>
        <taxon>Bacteria</taxon>
        <taxon>Bacillati</taxon>
        <taxon>Actinomycetota</taxon>
        <taxon>Actinomycetes</taxon>
        <taxon>Kitasatosporales</taxon>
        <taxon>Streptomycetaceae</taxon>
        <taxon>Streptomyces</taxon>
    </lineage>
</organism>